<dbReference type="FunFam" id="3.30.160.60:FF:000202">
    <property type="entry name" value="Zinc finger protein 574"/>
    <property type="match status" value="1"/>
</dbReference>
<evidence type="ECO:0000256" key="6">
    <source>
        <dbReference type="ARBA" id="ARBA00022771"/>
    </source>
</evidence>
<dbReference type="InterPro" id="IPR018951">
    <property type="entry name" value="Fumarase_C_C"/>
</dbReference>
<dbReference type="Pfam" id="PF07776">
    <property type="entry name" value="zf-AD"/>
    <property type="match status" value="1"/>
</dbReference>
<dbReference type="Pfam" id="PF10415">
    <property type="entry name" value="FumaraseC_C"/>
    <property type="match status" value="1"/>
</dbReference>
<dbReference type="InterPro" id="IPR008948">
    <property type="entry name" value="L-Aspartase-like"/>
</dbReference>
<dbReference type="InterPro" id="IPR012934">
    <property type="entry name" value="Znf_AD"/>
</dbReference>
<dbReference type="AlphaFoldDB" id="A0AAN7S9P9"/>
<dbReference type="HAMAP" id="MF_00743">
    <property type="entry name" value="FumaraseC"/>
    <property type="match status" value="1"/>
</dbReference>
<dbReference type="InterPro" id="IPR013087">
    <property type="entry name" value="Znf_C2H2_type"/>
</dbReference>
<evidence type="ECO:0000256" key="11">
    <source>
        <dbReference type="PROSITE-ProRule" id="PRU01263"/>
    </source>
</evidence>
<keyword evidence="15" id="KW-1185">Reference proteome</keyword>
<dbReference type="PROSITE" id="PS50157">
    <property type="entry name" value="ZINC_FINGER_C2H2_2"/>
    <property type="match status" value="10"/>
</dbReference>
<dbReference type="FunFam" id="3.30.160.60:FF:000100">
    <property type="entry name" value="Zinc finger 45-like"/>
    <property type="match status" value="2"/>
</dbReference>
<dbReference type="GO" id="GO:0045596">
    <property type="term" value="P:negative regulation of cell differentiation"/>
    <property type="evidence" value="ECO:0007669"/>
    <property type="project" value="UniProtKB-ARBA"/>
</dbReference>
<organism evidence="14 15">
    <name type="scientific">Aquatica leii</name>
    <dbReference type="NCBI Taxonomy" id="1421715"/>
    <lineage>
        <taxon>Eukaryota</taxon>
        <taxon>Metazoa</taxon>
        <taxon>Ecdysozoa</taxon>
        <taxon>Arthropoda</taxon>
        <taxon>Hexapoda</taxon>
        <taxon>Insecta</taxon>
        <taxon>Pterygota</taxon>
        <taxon>Neoptera</taxon>
        <taxon>Endopterygota</taxon>
        <taxon>Coleoptera</taxon>
        <taxon>Polyphaga</taxon>
        <taxon>Elateriformia</taxon>
        <taxon>Elateroidea</taxon>
        <taxon>Lampyridae</taxon>
        <taxon>Luciolinae</taxon>
        <taxon>Aquatica</taxon>
    </lineage>
</organism>
<feature type="domain" description="C2H2-type" evidence="12">
    <location>
        <begin position="91"/>
        <end position="118"/>
    </location>
</feature>
<dbReference type="EC" id="4.2.1.2" evidence="3"/>
<gene>
    <name evidence="14" type="ORF">RN001_008497</name>
</gene>
<evidence type="ECO:0000256" key="1">
    <source>
        <dbReference type="ARBA" id="ARBA00004123"/>
    </source>
</evidence>
<dbReference type="GO" id="GO:0004333">
    <property type="term" value="F:fumarate hydratase activity"/>
    <property type="evidence" value="ECO:0007669"/>
    <property type="project" value="UniProtKB-EC"/>
</dbReference>
<dbReference type="EMBL" id="JARPUR010000003">
    <property type="protein sequence ID" value="KAK4880351.1"/>
    <property type="molecule type" value="Genomic_DNA"/>
</dbReference>
<dbReference type="InterPro" id="IPR000362">
    <property type="entry name" value="Fumarate_lyase_fam"/>
</dbReference>
<evidence type="ECO:0000256" key="3">
    <source>
        <dbReference type="ARBA" id="ARBA00012921"/>
    </source>
</evidence>
<comment type="caution">
    <text evidence="14">The sequence shown here is derived from an EMBL/GenBank/DDBJ whole genome shotgun (WGS) entry which is preliminary data.</text>
</comment>
<dbReference type="Gene3D" id="1.10.275.10">
    <property type="entry name" value="Fumarase/aspartase (N-terminal domain)"/>
    <property type="match status" value="1"/>
</dbReference>
<dbReference type="FunFam" id="3.30.160.60:FF:000912">
    <property type="entry name" value="Zinc finger protein 660"/>
    <property type="match status" value="1"/>
</dbReference>
<dbReference type="GO" id="GO:0006099">
    <property type="term" value="P:tricarboxylic acid cycle"/>
    <property type="evidence" value="ECO:0007669"/>
    <property type="project" value="InterPro"/>
</dbReference>
<dbReference type="PROSITE" id="PS51915">
    <property type="entry name" value="ZAD"/>
    <property type="match status" value="1"/>
</dbReference>
<dbReference type="Pfam" id="PF00206">
    <property type="entry name" value="Lyase_1"/>
    <property type="match status" value="1"/>
</dbReference>
<dbReference type="Pfam" id="PF12874">
    <property type="entry name" value="zf-met"/>
    <property type="match status" value="1"/>
</dbReference>
<comment type="caution">
    <text evidence="11">Lacks conserved residue(s) required for the propagation of feature annotation.</text>
</comment>
<dbReference type="CDD" id="cd01362">
    <property type="entry name" value="Fumarase_classII"/>
    <property type="match status" value="1"/>
</dbReference>
<feature type="domain" description="C2H2-type" evidence="12">
    <location>
        <begin position="147"/>
        <end position="174"/>
    </location>
</feature>
<dbReference type="GO" id="GO:0005634">
    <property type="term" value="C:nucleus"/>
    <property type="evidence" value="ECO:0007669"/>
    <property type="project" value="UniProtKB-SubCell"/>
</dbReference>
<evidence type="ECO:0000259" key="13">
    <source>
        <dbReference type="PROSITE" id="PS51915"/>
    </source>
</evidence>
<evidence type="ECO:0000256" key="4">
    <source>
        <dbReference type="ARBA" id="ARBA00022723"/>
    </source>
</evidence>
<accession>A0AAN7S9P9</accession>
<protein>
    <recommendedName>
        <fullName evidence="3">fumarate hydratase</fullName>
        <ecNumber evidence="3">4.2.1.2</ecNumber>
    </recommendedName>
</protein>
<dbReference type="SUPFAM" id="SSF57667">
    <property type="entry name" value="beta-beta-alpha zinc fingers"/>
    <property type="match status" value="6"/>
</dbReference>
<dbReference type="Gene3D" id="3.30.160.60">
    <property type="entry name" value="Classic Zinc Finger"/>
    <property type="match status" value="10"/>
</dbReference>
<dbReference type="PROSITE" id="PS00163">
    <property type="entry name" value="FUMARATE_LYASES"/>
    <property type="match status" value="1"/>
</dbReference>
<dbReference type="FunFam" id="3.30.160.60:FF:000295">
    <property type="entry name" value="zinc finger protein 19"/>
    <property type="match status" value="1"/>
</dbReference>
<evidence type="ECO:0000313" key="15">
    <source>
        <dbReference type="Proteomes" id="UP001353858"/>
    </source>
</evidence>
<comment type="similarity">
    <text evidence="2">Belongs to the class-II fumarase/aspartase family. Fumarase subfamily.</text>
</comment>
<keyword evidence="8" id="KW-0456">Lyase</keyword>
<dbReference type="InterPro" id="IPR024083">
    <property type="entry name" value="Fumarase/histidase_N"/>
</dbReference>
<dbReference type="Pfam" id="PF00096">
    <property type="entry name" value="zf-C2H2"/>
    <property type="match status" value="7"/>
</dbReference>
<evidence type="ECO:0000256" key="8">
    <source>
        <dbReference type="ARBA" id="ARBA00023239"/>
    </source>
</evidence>
<dbReference type="SMART" id="SM00355">
    <property type="entry name" value="ZnF_C2H2"/>
    <property type="match status" value="10"/>
</dbReference>
<dbReference type="InterPro" id="IPR036236">
    <property type="entry name" value="Znf_C2H2_sf"/>
</dbReference>
<keyword evidence="5" id="KW-0677">Repeat</keyword>
<dbReference type="SUPFAM" id="SSF57716">
    <property type="entry name" value="Glucocorticoid receptor-like (DNA-binding domain)"/>
    <property type="match status" value="1"/>
</dbReference>
<dbReference type="InterPro" id="IPR020557">
    <property type="entry name" value="Fumarate_lyase_CS"/>
</dbReference>
<dbReference type="FunFam" id="1.20.200.10:FF:000001">
    <property type="entry name" value="Fumarate hydratase, mitochondrial"/>
    <property type="match status" value="1"/>
</dbReference>
<feature type="domain" description="C2H2-type" evidence="12">
    <location>
        <begin position="175"/>
        <end position="202"/>
    </location>
</feature>
<dbReference type="FunFam" id="3.30.160.60:FF:000358">
    <property type="entry name" value="zinc finger protein 24"/>
    <property type="match status" value="1"/>
</dbReference>
<keyword evidence="9" id="KW-0539">Nucleus</keyword>
<dbReference type="Proteomes" id="UP001353858">
    <property type="component" value="Unassembled WGS sequence"/>
</dbReference>
<dbReference type="GO" id="GO:0006108">
    <property type="term" value="P:malate metabolic process"/>
    <property type="evidence" value="ECO:0007669"/>
    <property type="project" value="TreeGrafter"/>
</dbReference>
<keyword evidence="6 10" id="KW-0863">Zinc-finger</keyword>
<feature type="domain" description="C2H2-type" evidence="12">
    <location>
        <begin position="259"/>
        <end position="286"/>
    </location>
</feature>
<dbReference type="GO" id="GO:0006106">
    <property type="term" value="P:fumarate metabolic process"/>
    <property type="evidence" value="ECO:0007669"/>
    <property type="project" value="InterPro"/>
</dbReference>
<reference evidence="15" key="1">
    <citation type="submission" date="2023-01" db="EMBL/GenBank/DDBJ databases">
        <title>Key to firefly adult light organ development and bioluminescence: homeobox transcription factors regulate luciferase expression and transportation to peroxisome.</title>
        <authorList>
            <person name="Fu X."/>
        </authorList>
    </citation>
    <scope>NUCLEOTIDE SEQUENCE [LARGE SCALE GENOMIC DNA]</scope>
</reference>
<evidence type="ECO:0000256" key="7">
    <source>
        <dbReference type="ARBA" id="ARBA00022833"/>
    </source>
</evidence>
<keyword evidence="4" id="KW-0479">Metal-binding</keyword>
<dbReference type="PROSITE" id="PS00028">
    <property type="entry name" value="ZINC_FINGER_C2H2_1"/>
    <property type="match status" value="9"/>
</dbReference>
<feature type="domain" description="C2H2-type" evidence="12">
    <location>
        <begin position="231"/>
        <end position="258"/>
    </location>
</feature>
<dbReference type="FunFam" id="3.30.160.60:FF:000072">
    <property type="entry name" value="zinc finger protein 143 isoform X1"/>
    <property type="match status" value="1"/>
</dbReference>
<dbReference type="SUPFAM" id="SSF48557">
    <property type="entry name" value="L-aspartase-like"/>
    <property type="match status" value="1"/>
</dbReference>
<dbReference type="FunFam" id="3.30.160.60:FF:001498">
    <property type="entry name" value="Zinc finger protein 404"/>
    <property type="match status" value="1"/>
</dbReference>
<evidence type="ECO:0000256" key="2">
    <source>
        <dbReference type="ARBA" id="ARBA00009084"/>
    </source>
</evidence>
<dbReference type="FunFam" id="1.10.40.30:FF:000002">
    <property type="entry name" value="Fumarate hydratase class II"/>
    <property type="match status" value="1"/>
</dbReference>
<feature type="domain" description="C2H2-type" evidence="12">
    <location>
        <begin position="287"/>
        <end position="314"/>
    </location>
</feature>
<proteinExistence type="inferred from homology"/>
<dbReference type="FunFam" id="1.10.275.10:FF:000001">
    <property type="entry name" value="Fumarate hydratase, mitochondrial"/>
    <property type="match status" value="1"/>
</dbReference>
<feature type="domain" description="C2H2-type" evidence="12">
    <location>
        <begin position="119"/>
        <end position="146"/>
    </location>
</feature>
<dbReference type="FunFam" id="3.30.160.60:FF:000624">
    <property type="entry name" value="zinc finger protein 697"/>
    <property type="match status" value="1"/>
</dbReference>
<dbReference type="GO" id="GO:0005739">
    <property type="term" value="C:mitochondrion"/>
    <property type="evidence" value="ECO:0007669"/>
    <property type="project" value="TreeGrafter"/>
</dbReference>
<dbReference type="InterPro" id="IPR005677">
    <property type="entry name" value="Fum_hydII"/>
</dbReference>
<evidence type="ECO:0000256" key="9">
    <source>
        <dbReference type="ARBA" id="ARBA00023242"/>
    </source>
</evidence>
<evidence type="ECO:0000256" key="5">
    <source>
        <dbReference type="ARBA" id="ARBA00022737"/>
    </source>
</evidence>
<dbReference type="Gene3D" id="1.20.200.10">
    <property type="entry name" value="Fumarase/aspartase (Central domain)"/>
    <property type="match status" value="1"/>
</dbReference>
<feature type="domain" description="C2H2-type" evidence="12">
    <location>
        <begin position="343"/>
        <end position="370"/>
    </location>
</feature>
<feature type="domain" description="ZAD" evidence="13">
    <location>
        <begin position="1"/>
        <end position="46"/>
    </location>
</feature>
<dbReference type="PRINTS" id="PR00149">
    <property type="entry name" value="FUMRATELYASE"/>
</dbReference>
<dbReference type="PANTHER" id="PTHR11444">
    <property type="entry name" value="ASPARTATEAMMONIA/ARGININOSUCCINATE/ADENYLOSUCCINATE LYASE"/>
    <property type="match status" value="1"/>
</dbReference>
<dbReference type="Pfam" id="PF13912">
    <property type="entry name" value="zf-C2H2_6"/>
    <property type="match status" value="1"/>
</dbReference>
<dbReference type="Gene3D" id="1.10.40.30">
    <property type="entry name" value="Fumarase/aspartase (C-terminal domain)"/>
    <property type="match status" value="1"/>
</dbReference>
<dbReference type="InterPro" id="IPR022761">
    <property type="entry name" value="Fumarate_lyase_N"/>
</dbReference>
<dbReference type="GO" id="GO:0048598">
    <property type="term" value="P:embryonic morphogenesis"/>
    <property type="evidence" value="ECO:0007669"/>
    <property type="project" value="UniProtKB-ARBA"/>
</dbReference>
<feature type="domain" description="C2H2-type" evidence="12">
    <location>
        <begin position="315"/>
        <end position="342"/>
    </location>
</feature>
<comment type="subcellular location">
    <subcellularLocation>
        <location evidence="1">Nucleus</location>
    </subcellularLocation>
</comment>
<feature type="domain" description="C2H2-type" evidence="12">
    <location>
        <begin position="203"/>
        <end position="230"/>
    </location>
</feature>
<evidence type="ECO:0000259" key="12">
    <source>
        <dbReference type="PROSITE" id="PS50157"/>
    </source>
</evidence>
<keyword evidence="7" id="KW-0862">Zinc</keyword>
<evidence type="ECO:0000313" key="14">
    <source>
        <dbReference type="EMBL" id="KAK4880351.1"/>
    </source>
</evidence>
<evidence type="ECO:0000256" key="10">
    <source>
        <dbReference type="PROSITE-ProRule" id="PRU00042"/>
    </source>
</evidence>
<dbReference type="GO" id="GO:0008270">
    <property type="term" value="F:zinc ion binding"/>
    <property type="evidence" value="ECO:0007669"/>
    <property type="project" value="UniProtKB-KW"/>
</dbReference>
<name>A0AAN7S9P9_9COLE</name>
<sequence>MSFTSIVFSEQDGLPQQICDECIVQALNAFKFKRRCEEVDATLRSTLVLNTSESNQIKDEVFESGALNHVNDEIKIKSVVDNANDNKKKLFVCKICHKSYLQHQGLKLHMRVHTGERPFLCNRCGKGFIRSDDLLKHLRIHTGERPFVCKICNKGFKQKFHLSEHERSHKGKRELSCKHCGKTFVRYGVLHTHMRIHSGLKLYTCNICSKKFVGSDTLAKHIRTHTGEKPYSCSQCSRRFSQIDQLKSHLHTHTDLKQYVCDVCFKAFTQQHGLDVHMLSHTGERPFLCSTCGKLFTRLDDLKKHTRTHSQERPYLCTHCPKAFTQSFHLSEHLRTHTTIQMFSCSICNKKFTRSGSLRSHLPLMMMKRPDPCKPLKKYYATEKHQDYRIETDSFGEVNVPIGKYYGAGTARAVIHFPIGDELEKVPFPMVRAYGILKKAAACVNQEYSLNKEIATFIGKACDEIISGKLYKDHFPSIVWSTTTQLHMNVNEVISNRAIELLGGVIGSKTPIHPNDHVNLGQSSNDTFPTAMHIAVAQEINNKLLPGLQLLCEALKCKAEEFKSIIKVGRTHMQDAVPITLGQEFSGYAQQVKFGINRINDVLPRLYLLAMGGTAVGTGLNAPKGFPEKCCQQIAVLTNLPFLLAPNLFEAVSADDSMVEVSGALNVFATSYLKIANDIKLLCSGPRAGLAEITIPANEPGSSIMGGKANPTQCDSASMVCAHIIGAHVSVTIGGSCAHLDLNTCKPMMVANVLRSIKILADSTTAFTEFCVNGIEPNKEVLERYLNNCLMLATALNPHIGYEKATAIAKLAQKENISLKEAGIKLRFLTEKQFDDWIRPERMVHPWEK</sequence>
<dbReference type="GO" id="GO:0000122">
    <property type="term" value="P:negative regulation of transcription by RNA polymerase II"/>
    <property type="evidence" value="ECO:0007669"/>
    <property type="project" value="UniProtKB-ARBA"/>
</dbReference>
<dbReference type="PRINTS" id="PR00145">
    <property type="entry name" value="ARGSUCLYASE"/>
</dbReference>
<dbReference type="PANTHER" id="PTHR11444:SF1">
    <property type="entry name" value="FUMARATE HYDRATASE, MITOCHONDRIAL"/>
    <property type="match status" value="1"/>
</dbReference>